<dbReference type="EMBL" id="CP022540">
    <property type="protein sequence ID" value="ASP22037.1"/>
    <property type="molecule type" value="Genomic_DNA"/>
</dbReference>
<dbReference type="SUPFAM" id="SSF46894">
    <property type="entry name" value="C-terminal effector domain of the bipartite response regulators"/>
    <property type="match status" value="1"/>
</dbReference>
<feature type="domain" description="HTH luxR-type" evidence="4">
    <location>
        <begin position="181"/>
        <end position="246"/>
    </location>
</feature>
<evidence type="ECO:0000313" key="5">
    <source>
        <dbReference type="EMBL" id="ASP22037.1"/>
    </source>
</evidence>
<dbReference type="Proteomes" id="UP000203589">
    <property type="component" value="Chromosome"/>
</dbReference>
<proteinExistence type="predicted"/>
<dbReference type="Gene3D" id="1.10.10.10">
    <property type="entry name" value="Winged helix-like DNA-binding domain superfamily/Winged helix DNA-binding domain"/>
    <property type="match status" value="1"/>
</dbReference>
<dbReference type="RefSeq" id="WP_094035869.1">
    <property type="nucleotide sequence ID" value="NZ_CP022540.1"/>
</dbReference>
<name>A0A222E757_9RHOB</name>
<evidence type="ECO:0000256" key="1">
    <source>
        <dbReference type="ARBA" id="ARBA00023015"/>
    </source>
</evidence>
<dbReference type="PROSITE" id="PS50043">
    <property type="entry name" value="HTH_LUXR_2"/>
    <property type="match status" value="1"/>
</dbReference>
<dbReference type="PANTHER" id="PTHR44688">
    <property type="entry name" value="DNA-BINDING TRANSCRIPTIONAL ACTIVATOR DEVR_DOSR"/>
    <property type="match status" value="1"/>
</dbReference>
<dbReference type="GO" id="GO:0003677">
    <property type="term" value="F:DNA binding"/>
    <property type="evidence" value="ECO:0007669"/>
    <property type="project" value="UniProtKB-KW"/>
</dbReference>
<dbReference type="GO" id="GO:0006355">
    <property type="term" value="P:regulation of DNA-templated transcription"/>
    <property type="evidence" value="ECO:0007669"/>
    <property type="project" value="InterPro"/>
</dbReference>
<keyword evidence="1" id="KW-0805">Transcription regulation</keyword>
<dbReference type="InterPro" id="IPR000792">
    <property type="entry name" value="Tscrpt_reg_LuxR_C"/>
</dbReference>
<evidence type="ECO:0000259" key="4">
    <source>
        <dbReference type="PROSITE" id="PS50043"/>
    </source>
</evidence>
<dbReference type="Pfam" id="PF03472">
    <property type="entry name" value="Autoind_bind"/>
    <property type="match status" value="1"/>
</dbReference>
<dbReference type="PANTHER" id="PTHR44688:SF16">
    <property type="entry name" value="DNA-BINDING TRANSCRIPTIONAL ACTIVATOR DEVR_DOSR"/>
    <property type="match status" value="1"/>
</dbReference>
<dbReference type="AlphaFoldDB" id="A0A222E757"/>
<dbReference type="InterPro" id="IPR005143">
    <property type="entry name" value="TF_LuxR_autoind-bd_dom"/>
</dbReference>
<evidence type="ECO:0000256" key="3">
    <source>
        <dbReference type="ARBA" id="ARBA00023163"/>
    </source>
</evidence>
<reference evidence="5 6" key="1">
    <citation type="submission" date="2017-07" db="EMBL/GenBank/DDBJ databases">
        <title>Genome Sequence of Antarctobacter heliothermus Strain SMS3 Isolated from a culture of the Diatom Skeletonema marinoi.</title>
        <authorList>
            <person name="Topel M."/>
            <person name="Pinder M.I.M."/>
            <person name="Johansson O.N."/>
            <person name="Kourtchenko O."/>
            <person name="Godhe A."/>
            <person name="Clarke A.K."/>
        </authorList>
    </citation>
    <scope>NUCLEOTIDE SEQUENCE [LARGE SCALE GENOMIC DNA]</scope>
    <source>
        <strain evidence="5 6">SMS3</strain>
    </source>
</reference>
<dbReference type="SUPFAM" id="SSF75516">
    <property type="entry name" value="Pheromone-binding domain of LuxR-like quorum-sensing transcription factors"/>
    <property type="match status" value="1"/>
</dbReference>
<dbReference type="Gene3D" id="3.30.450.80">
    <property type="entry name" value="Transcription factor LuxR-like, autoinducer-binding domain"/>
    <property type="match status" value="1"/>
</dbReference>
<evidence type="ECO:0000313" key="6">
    <source>
        <dbReference type="Proteomes" id="UP000203589"/>
    </source>
</evidence>
<dbReference type="KEGG" id="aht:ANTHELSMS3_03406"/>
<dbReference type="OrthoDB" id="3679796at2"/>
<accession>A0A222E757</accession>
<keyword evidence="6" id="KW-1185">Reference proteome</keyword>
<dbReference type="InterPro" id="IPR016032">
    <property type="entry name" value="Sig_transdc_resp-reg_C-effctor"/>
</dbReference>
<keyword evidence="3" id="KW-0804">Transcription</keyword>
<sequence length="254" mass="28726">MTPELRDYLIDVTNAHDVQELWEMHCAQMDSYGFDRLIYGFTRFMTATSFGDPNDFIVLTNHSPAYRKGFVEDGLYRYAPMVRWALENEGHSSWRAMVEQINKGTLDEKAAKVVAFNLQHKVHAGYTISFQSVSHRAKGAISLTTRPELNQDEADAIWAKHGQDIILLNNLVHLKIMTLPLPLAGQNLTPRQREALEWVGDGKTMQDIATIMGLTQATIEKHLRLARETLNVETTAQAVAKAAFHNQMYILAAQ</sequence>
<dbReference type="SMART" id="SM00421">
    <property type="entry name" value="HTH_LUXR"/>
    <property type="match status" value="1"/>
</dbReference>
<dbReference type="InterPro" id="IPR036693">
    <property type="entry name" value="TF_LuxR_autoind-bd_dom_sf"/>
</dbReference>
<evidence type="ECO:0000256" key="2">
    <source>
        <dbReference type="ARBA" id="ARBA00023125"/>
    </source>
</evidence>
<gene>
    <name evidence="5" type="primary">luxR</name>
    <name evidence="5" type="ORF">ANTHELSMS3_03406</name>
</gene>
<organism evidence="5 6">
    <name type="scientific">Antarctobacter heliothermus</name>
    <dbReference type="NCBI Taxonomy" id="74033"/>
    <lineage>
        <taxon>Bacteria</taxon>
        <taxon>Pseudomonadati</taxon>
        <taxon>Pseudomonadota</taxon>
        <taxon>Alphaproteobacteria</taxon>
        <taxon>Rhodobacterales</taxon>
        <taxon>Roseobacteraceae</taxon>
        <taxon>Antarctobacter</taxon>
    </lineage>
</organism>
<protein>
    <submittedName>
        <fullName evidence="5">Transcriptional activator protein LuxR</fullName>
    </submittedName>
</protein>
<dbReference type="InterPro" id="IPR036388">
    <property type="entry name" value="WH-like_DNA-bd_sf"/>
</dbReference>
<dbReference type="Pfam" id="PF00196">
    <property type="entry name" value="GerE"/>
    <property type="match status" value="1"/>
</dbReference>
<dbReference type="PRINTS" id="PR00038">
    <property type="entry name" value="HTHLUXR"/>
</dbReference>
<dbReference type="CDD" id="cd06170">
    <property type="entry name" value="LuxR_C_like"/>
    <property type="match status" value="1"/>
</dbReference>
<keyword evidence="2" id="KW-0238">DNA-binding</keyword>